<sequence length="102" mass="12316">MLEKFKRLPLPMEDPIILKALEDENIRSFLSFSKVYRWQLERLSDNGYLVVFTDLRYRSNGHYPFVAVVKLDQHLHIHSSYTGWIFKQGKLQKKLYLDEHYL</sequence>
<gene>
    <name evidence="1" type="ORF">BCAMP_10945</name>
</gene>
<dbReference type="Proteomes" id="UP000019243">
    <property type="component" value="Unassembled WGS sequence"/>
</dbReference>
<dbReference type="PATRIC" id="fig|1265861.3.peg.2153"/>
<dbReference type="AlphaFoldDB" id="W7CH34"/>
<accession>W7CH34</accession>
<dbReference type="STRING" id="1265861.BCAMP_10945"/>
<dbReference type="EMBL" id="AODH01000048">
    <property type="protein sequence ID" value="EUJ36260.1"/>
    <property type="molecule type" value="Genomic_DNA"/>
</dbReference>
<dbReference type="PANTHER" id="PTHR40031">
    <property type="entry name" value="HYPOTHETICAL MEMBRANE SPANNING PROTEIN"/>
    <property type="match status" value="1"/>
</dbReference>
<name>W7CH34_9LIST</name>
<evidence type="ECO:0000313" key="1">
    <source>
        <dbReference type="EMBL" id="EUJ36260.1"/>
    </source>
</evidence>
<keyword evidence="1" id="KW-0378">Hydrolase</keyword>
<evidence type="ECO:0000313" key="2">
    <source>
        <dbReference type="Proteomes" id="UP000019243"/>
    </source>
</evidence>
<organism evidence="1 2">
    <name type="scientific">Brochothrix campestris FSL F6-1037</name>
    <dbReference type="NCBI Taxonomy" id="1265861"/>
    <lineage>
        <taxon>Bacteria</taxon>
        <taxon>Bacillati</taxon>
        <taxon>Bacillota</taxon>
        <taxon>Bacilli</taxon>
        <taxon>Bacillales</taxon>
        <taxon>Listeriaceae</taxon>
        <taxon>Brochothrix</taxon>
    </lineage>
</organism>
<reference evidence="1 2" key="1">
    <citation type="submission" date="2012-12" db="EMBL/GenBank/DDBJ databases">
        <title>Novel taxa of Listeriaceae from agricultural environments in the United States.</title>
        <authorList>
            <person name="den Bakker H.C."/>
            <person name="Allred A."/>
            <person name="Warchocki S."/>
            <person name="Wright E.M."/>
            <person name="Burrell A."/>
            <person name="Nightingale K.K."/>
            <person name="Kephart D."/>
            <person name="Wiedmann M."/>
        </authorList>
    </citation>
    <scope>NUCLEOTIDE SEQUENCE [LARGE SCALE GENOMIC DNA]</scope>
    <source>
        <strain evidence="1 2">FSL F6-1037</strain>
    </source>
</reference>
<protein>
    <submittedName>
        <fullName evidence="1">Membrane-bound metal-dependent hydrolase</fullName>
    </submittedName>
</protein>
<dbReference type="GO" id="GO:0016787">
    <property type="term" value="F:hydrolase activity"/>
    <property type="evidence" value="ECO:0007669"/>
    <property type="project" value="UniProtKB-KW"/>
</dbReference>
<comment type="caution">
    <text evidence="1">The sequence shown here is derived from an EMBL/GenBank/DDBJ whole genome shotgun (WGS) entry which is preliminary data.</text>
</comment>
<keyword evidence="2" id="KW-1185">Reference proteome</keyword>
<dbReference type="InterPro" id="IPR053170">
    <property type="entry name" value="Transcription_regulator"/>
</dbReference>
<dbReference type="PANTHER" id="PTHR40031:SF1">
    <property type="entry name" value="MEMBRANE-BOUND METAL-DEPENDENT HYDROLASE"/>
    <property type="match status" value="1"/>
</dbReference>
<proteinExistence type="predicted"/>